<feature type="compositionally biased region" description="Acidic residues" evidence="1">
    <location>
        <begin position="126"/>
        <end position="135"/>
    </location>
</feature>
<feature type="compositionally biased region" description="Basic and acidic residues" evidence="1">
    <location>
        <begin position="229"/>
        <end position="242"/>
    </location>
</feature>
<feature type="region of interest" description="Disordered" evidence="1">
    <location>
        <begin position="1"/>
        <end position="192"/>
    </location>
</feature>
<dbReference type="Proteomes" id="UP000460718">
    <property type="component" value="Unassembled WGS sequence"/>
</dbReference>
<dbReference type="EMBL" id="QXFW01001501">
    <property type="protein sequence ID" value="KAE8989850.1"/>
    <property type="molecule type" value="Genomic_DNA"/>
</dbReference>
<dbReference type="AlphaFoldDB" id="A0A6A3J5B7"/>
<feature type="compositionally biased region" description="Low complexity" evidence="1">
    <location>
        <begin position="24"/>
        <end position="39"/>
    </location>
</feature>
<feature type="compositionally biased region" description="Basic and acidic residues" evidence="1">
    <location>
        <begin position="655"/>
        <end position="670"/>
    </location>
</feature>
<feature type="compositionally biased region" description="Low complexity" evidence="1">
    <location>
        <begin position="84"/>
        <end position="103"/>
    </location>
</feature>
<sequence length="819" mass="87659">MGKTPERRVFASAPLRYRRKVPVPEDNQQAEEPQQPADAKQAEEPKPKPKQQQQQTQKLRSSDRSSRSPPGRRFRPKAARQPKHQQQQPPLLKQLLWKAKAVQPTPASLSLPLQSGGNNAEQQQQQEEEEEDEEAAFAQQQRQARKLLASEAEALAASKQKAAAVVSPADAFVAESSSQETQSGSEDETVFLPYNGLPTTKWQLYAKQQQQEEAVRPVMPSQAAEEEEAARAKEQDELEKAAATRRKLRQKYKLKQKQKRKEQKRLQHQQRQEEENERPRSTDGDEDEHTAVDIFHPPTNLASDMDAGVCRAVLSQLKEVVPFIVIGDVACPVVVGSEEQPVASAASVKGGASAADSDAAVVDFREHVIAMLDRSKETQMQYRDSFVLESSGFDAASSYDFFKRRFCEIDPITARGVLEASYGAEGSDSSESSYGYAPVRSIGGGGPRGVSSSKGVPRAGRRTLLPPPSPPLAGERLPSSESALALLLLSSVMGVNFNTPFDDVVSVGAEEEDDEDDDGDFEEDESDDEELDPSEFDDTALASDPSRLESSLELLSASEPEALGPTDPELETRSAVSDDDEDGKLLATAVELELDSTFKLAELVSALADAASEDVDATTDPLASDGDPPADPLAPEANKDPVDGVELDVELTESSIKDPEPEELGDRSPDDESAPFPPDEDAASELDADGGIAVTGAGLVAVAVGVEVGVGGALPESEPEFEEGIAVTGGGLVGLGIGVAVGVGVPLESEFELDPDGGIAVTGGGLVGPDIEPLDDSVELESIGMDPAELDSDDRTRPLTTPVPGSMLMEPLSSMLESR</sequence>
<feature type="compositionally biased region" description="Basic and acidic residues" evidence="1">
    <location>
        <begin position="270"/>
        <end position="283"/>
    </location>
</feature>
<feature type="region of interest" description="Disordered" evidence="1">
    <location>
        <begin position="786"/>
        <end position="819"/>
    </location>
</feature>
<feature type="compositionally biased region" description="Acidic residues" evidence="1">
    <location>
        <begin position="671"/>
        <end position="688"/>
    </location>
</feature>
<evidence type="ECO:0000256" key="1">
    <source>
        <dbReference type="SAM" id="MobiDB-lite"/>
    </source>
</evidence>
<name>A0A6A3J5B7_9STRA</name>
<accession>A0A6A3J5B7</accession>
<feature type="region of interest" description="Disordered" evidence="1">
    <location>
        <begin position="423"/>
        <end position="477"/>
    </location>
</feature>
<feature type="compositionally biased region" description="Acidic residues" evidence="1">
    <location>
        <begin position="509"/>
        <end position="538"/>
    </location>
</feature>
<feature type="compositionally biased region" description="Basic residues" evidence="1">
    <location>
        <begin position="243"/>
        <end position="268"/>
    </location>
</feature>
<feature type="region of interest" description="Disordered" evidence="1">
    <location>
        <begin position="612"/>
        <end position="689"/>
    </location>
</feature>
<feature type="compositionally biased region" description="Basic residues" evidence="1">
    <location>
        <begin position="70"/>
        <end position="83"/>
    </location>
</feature>
<reference evidence="2 3" key="1">
    <citation type="submission" date="2018-09" db="EMBL/GenBank/DDBJ databases">
        <title>Genomic investigation of the strawberry pathogen Phytophthora fragariae indicates pathogenicity is determined by transcriptional variation in three key races.</title>
        <authorList>
            <person name="Adams T.M."/>
            <person name="Armitage A.D."/>
            <person name="Sobczyk M.K."/>
            <person name="Bates H.J."/>
            <person name="Dunwell J.M."/>
            <person name="Nellist C.F."/>
            <person name="Harrison R.J."/>
        </authorList>
    </citation>
    <scope>NUCLEOTIDE SEQUENCE [LARGE SCALE GENOMIC DNA]</scope>
    <source>
        <strain evidence="2 3">SCRP245</strain>
    </source>
</reference>
<comment type="caution">
    <text evidence="2">The sequence shown here is derived from an EMBL/GenBank/DDBJ whole genome shotgun (WGS) entry which is preliminary data.</text>
</comment>
<protein>
    <submittedName>
        <fullName evidence="2">Uncharacterized protein</fullName>
    </submittedName>
</protein>
<feature type="compositionally biased region" description="Low complexity" evidence="1">
    <location>
        <begin position="423"/>
        <end position="437"/>
    </location>
</feature>
<feature type="compositionally biased region" description="Low complexity" evidence="1">
    <location>
        <begin position="548"/>
        <end position="563"/>
    </location>
</feature>
<feature type="compositionally biased region" description="Polar residues" evidence="1">
    <location>
        <begin position="105"/>
        <end position="119"/>
    </location>
</feature>
<evidence type="ECO:0000313" key="3">
    <source>
        <dbReference type="Proteomes" id="UP000460718"/>
    </source>
</evidence>
<feature type="region of interest" description="Disordered" evidence="1">
    <location>
        <begin position="207"/>
        <end position="291"/>
    </location>
</feature>
<feature type="region of interest" description="Disordered" evidence="1">
    <location>
        <begin position="509"/>
        <end position="581"/>
    </location>
</feature>
<evidence type="ECO:0000313" key="2">
    <source>
        <dbReference type="EMBL" id="KAE8989850.1"/>
    </source>
</evidence>
<organism evidence="2 3">
    <name type="scientific">Phytophthora fragariae</name>
    <dbReference type="NCBI Taxonomy" id="53985"/>
    <lineage>
        <taxon>Eukaryota</taxon>
        <taxon>Sar</taxon>
        <taxon>Stramenopiles</taxon>
        <taxon>Oomycota</taxon>
        <taxon>Peronosporomycetes</taxon>
        <taxon>Peronosporales</taxon>
        <taxon>Peronosporaceae</taxon>
        <taxon>Phytophthora</taxon>
    </lineage>
</organism>
<proteinExistence type="predicted"/>
<feature type="compositionally biased region" description="Low complexity" evidence="1">
    <location>
        <begin position="136"/>
        <end position="184"/>
    </location>
</feature>
<gene>
    <name evidence="2" type="ORF">PF011_g18592</name>
</gene>